<name>A0A841C8T0_9LACT</name>
<dbReference type="RefSeq" id="WP_183539891.1">
    <property type="nucleotide sequence ID" value="NZ_JACHHV010000015.1"/>
</dbReference>
<protein>
    <submittedName>
        <fullName evidence="1">Uncharacterized protein</fullName>
    </submittedName>
</protein>
<reference evidence="1 2" key="1">
    <citation type="submission" date="2020-08" db="EMBL/GenBank/DDBJ databases">
        <title>Genomic Encyclopedia of Type Strains, Phase IV (KMG-IV): sequencing the most valuable type-strain genomes for metagenomic binning, comparative biology and taxonomic classification.</title>
        <authorList>
            <person name="Goeker M."/>
        </authorList>
    </citation>
    <scope>NUCLEOTIDE SEQUENCE [LARGE SCALE GENOMIC DNA]</scope>
    <source>
        <strain evidence="1 2">DSM 14925</strain>
    </source>
</reference>
<dbReference type="EMBL" id="JACHHV010000015">
    <property type="protein sequence ID" value="MBB5888128.1"/>
    <property type="molecule type" value="Genomic_DNA"/>
</dbReference>
<dbReference type="AlphaFoldDB" id="A0A841C8T0"/>
<evidence type="ECO:0000313" key="1">
    <source>
        <dbReference type="EMBL" id="MBB5888128.1"/>
    </source>
</evidence>
<sequence>MEGDVKDLRKLGKAILYSINQLNIFESENLLVNKKYVLLSLYLGGLVMKLI</sequence>
<proteinExistence type="predicted"/>
<dbReference type="Proteomes" id="UP000562464">
    <property type="component" value="Unassembled WGS sequence"/>
</dbReference>
<evidence type="ECO:0000313" key="2">
    <source>
        <dbReference type="Proteomes" id="UP000562464"/>
    </source>
</evidence>
<gene>
    <name evidence="1" type="ORF">HNQ37_001020</name>
</gene>
<accession>A0A841C8T0</accession>
<organism evidence="1 2">
    <name type="scientific">Lactovum miscens</name>
    <dbReference type="NCBI Taxonomy" id="190387"/>
    <lineage>
        <taxon>Bacteria</taxon>
        <taxon>Bacillati</taxon>
        <taxon>Bacillota</taxon>
        <taxon>Bacilli</taxon>
        <taxon>Lactobacillales</taxon>
        <taxon>Streptococcaceae</taxon>
        <taxon>Lactovum</taxon>
    </lineage>
</organism>
<comment type="caution">
    <text evidence="1">The sequence shown here is derived from an EMBL/GenBank/DDBJ whole genome shotgun (WGS) entry which is preliminary data.</text>
</comment>
<keyword evidence="2" id="KW-1185">Reference proteome</keyword>